<evidence type="ECO:0000313" key="2">
    <source>
        <dbReference type="EMBL" id="QHT66140.1"/>
    </source>
</evidence>
<dbReference type="Gene3D" id="3.90.1580.10">
    <property type="entry name" value="paralog of FGE (formylglycine-generating enzyme)"/>
    <property type="match status" value="1"/>
</dbReference>
<keyword evidence="3" id="KW-1185">Reference proteome</keyword>
<dbReference type="SUPFAM" id="SSF56436">
    <property type="entry name" value="C-type lectin-like"/>
    <property type="match status" value="1"/>
</dbReference>
<dbReference type="PANTHER" id="PTHR23150">
    <property type="entry name" value="SULFATASE MODIFYING FACTOR 1, 2"/>
    <property type="match status" value="1"/>
</dbReference>
<name>A0A6C0GEP6_9BACT</name>
<dbReference type="InterPro" id="IPR042095">
    <property type="entry name" value="SUMF_sf"/>
</dbReference>
<dbReference type="InterPro" id="IPR005532">
    <property type="entry name" value="SUMF_dom"/>
</dbReference>
<dbReference type="KEGG" id="rhoz:GXP67_05375"/>
<sequence length="251" mass="28195">MATFRYSAPQPPLIKMVRIQADTFSMGKPMPVKGEANEYPLHVVSTGAFEIGTIEVTQAQFEKVMGYNPSKNKSASKPVERVSWFDAIRFCNKLSEMEGLKPCYTMDAFLGYQCNFEADGYRLPTEAEWELASGKTSKEIPAAQVSEYAWHASNSKNETKATGLKKPNASGLYDVYGNVWEWCYDFYGEDYFSQSPVSSPKGPETGNLKVLKGGAMDADPQLNRSSYRYRLVPEYTSHNIGFRVARTVKVY</sequence>
<dbReference type="InterPro" id="IPR051043">
    <property type="entry name" value="Sulfatase_Mod_Factor_Kinase"/>
</dbReference>
<feature type="domain" description="Sulfatase-modifying factor enzyme-like" evidence="1">
    <location>
        <begin position="15"/>
        <end position="246"/>
    </location>
</feature>
<dbReference type="InterPro" id="IPR016187">
    <property type="entry name" value="CTDL_fold"/>
</dbReference>
<reference evidence="2 3" key="1">
    <citation type="submission" date="2020-01" db="EMBL/GenBank/DDBJ databases">
        <authorList>
            <person name="Kim M.K."/>
        </authorList>
    </citation>
    <scope>NUCLEOTIDE SEQUENCE [LARGE SCALE GENOMIC DNA]</scope>
    <source>
        <strain evidence="2 3">172606-1</strain>
    </source>
</reference>
<dbReference type="EMBL" id="CP048222">
    <property type="protein sequence ID" value="QHT66140.1"/>
    <property type="molecule type" value="Genomic_DNA"/>
</dbReference>
<gene>
    <name evidence="2" type="ORF">GXP67_05375</name>
</gene>
<dbReference type="PANTHER" id="PTHR23150:SF19">
    <property type="entry name" value="FORMYLGLYCINE-GENERATING ENZYME"/>
    <property type="match status" value="1"/>
</dbReference>
<dbReference type="Pfam" id="PF03781">
    <property type="entry name" value="FGE-sulfatase"/>
    <property type="match status" value="1"/>
</dbReference>
<dbReference type="Proteomes" id="UP000480178">
    <property type="component" value="Chromosome"/>
</dbReference>
<protein>
    <submittedName>
        <fullName evidence="2">Formylglycine-generating enzyme family protein</fullName>
    </submittedName>
</protein>
<organism evidence="2 3">
    <name type="scientific">Rhodocytophaga rosea</name>
    <dbReference type="NCBI Taxonomy" id="2704465"/>
    <lineage>
        <taxon>Bacteria</taxon>
        <taxon>Pseudomonadati</taxon>
        <taxon>Bacteroidota</taxon>
        <taxon>Cytophagia</taxon>
        <taxon>Cytophagales</taxon>
        <taxon>Rhodocytophagaceae</taxon>
        <taxon>Rhodocytophaga</taxon>
    </lineage>
</organism>
<evidence type="ECO:0000313" key="3">
    <source>
        <dbReference type="Proteomes" id="UP000480178"/>
    </source>
</evidence>
<evidence type="ECO:0000259" key="1">
    <source>
        <dbReference type="Pfam" id="PF03781"/>
    </source>
</evidence>
<proteinExistence type="predicted"/>
<dbReference type="GO" id="GO:0120147">
    <property type="term" value="F:formylglycine-generating oxidase activity"/>
    <property type="evidence" value="ECO:0007669"/>
    <property type="project" value="TreeGrafter"/>
</dbReference>
<accession>A0A6C0GEP6</accession>
<dbReference type="AlphaFoldDB" id="A0A6C0GEP6"/>
<dbReference type="RefSeq" id="WP_162442211.1">
    <property type="nucleotide sequence ID" value="NZ_CP048222.1"/>
</dbReference>